<feature type="domain" description="2-isopropylmalate synthase LeuA allosteric (dimerisation)" evidence="8">
    <location>
        <begin position="461"/>
        <end position="597"/>
    </location>
</feature>
<dbReference type="EMBL" id="CP009440">
    <property type="protein sequence ID" value="AJI54343.1"/>
    <property type="molecule type" value="Genomic_DNA"/>
</dbReference>
<keyword evidence="4 7" id="KW-0663">Pyridoxal phosphate</keyword>
<name>A0A0B6D9K1_9GAMM</name>
<proteinExistence type="inferred from homology"/>
<dbReference type="GO" id="GO:0003941">
    <property type="term" value="F:L-serine ammonia-lyase activity"/>
    <property type="evidence" value="ECO:0007669"/>
    <property type="project" value="TreeGrafter"/>
</dbReference>
<dbReference type="Proteomes" id="UP000031830">
    <property type="component" value="Chromosome"/>
</dbReference>
<feature type="modified residue" description="N6-(pyridoxal phosphate)lysine" evidence="7">
    <location>
        <position position="105"/>
    </location>
</feature>
<dbReference type="Gene3D" id="3.40.50.1100">
    <property type="match status" value="2"/>
</dbReference>
<dbReference type="GO" id="GO:0009098">
    <property type="term" value="P:L-leucine biosynthetic process"/>
    <property type="evidence" value="ECO:0007669"/>
    <property type="project" value="InterPro"/>
</dbReference>
<dbReference type="GO" id="GO:0009088">
    <property type="term" value="P:threonine biosynthetic process"/>
    <property type="evidence" value="ECO:0007669"/>
    <property type="project" value="UniProtKB-UniRule"/>
</dbReference>
<sequence length="598" mass="65337">MYKILNFYTKEEVSTDSFVFAGENEPWEIQMNIDEISKKINKDYFTQASPCLSKYIPFMPIKDPSSFVSLREAATPLLKSKIIGKELGINLYFKVEGKNPTGSFKDRGSAVDITVAKELGAKGIVLASTGNMAASCACYAAAAKMPCFIIVPEGVAASKLAQVMSYGGKIVQVKGSYNEAAKLAYDIAKSKDFFLAGDYAFRVEGQKTAAFELIDQLLFQVPDEVIIPIGCGTNMTAYYKGFCEYKELGFINSLPKLTGVQSTEADTLARAYQKNQNRIEPLKTANTIATAIAVPYPIDGDKAIDAIYSTGGESTAVTDMKMLEAQYLLSTKEGLFVELASASTIAHLLKKYEEGKLQKGSTVVCVLSGEGLKDPAVVLKSAIQPPIIYPAEADFDRLYNSHFFDNKTMLFIEQNEVIFDEVPTLEEVKKTLGKLFGANYDENFLAKVRELIERFLVKGKSINVSDIQDIIQDATEMADAISKDILDVKSFKVNVELDQKSVAEVTVKVADQLYFASSSGVGPVDAVLNALCRACPSDISYKLTDYKVKIRGQGADAVVYVEMSLEKEGIKSIGKAVSPDIIQASVEAFIDAYNIAYA</sequence>
<dbReference type="NCBIfam" id="TIGR00260">
    <property type="entry name" value="thrC"/>
    <property type="match status" value="1"/>
</dbReference>
<dbReference type="Gene3D" id="3.30.160.270">
    <property type="match status" value="1"/>
</dbReference>
<evidence type="ECO:0000313" key="9">
    <source>
        <dbReference type="EMBL" id="AJI54343.1"/>
    </source>
</evidence>
<keyword evidence="5 9" id="KW-0456">Lyase</keyword>
<dbReference type="OrthoDB" id="9778118at2"/>
<protein>
    <recommendedName>
        <fullName evidence="6">Threonine synthase</fullName>
        <ecNumber evidence="6">4.2.3.1</ecNumber>
    </recommendedName>
</protein>
<dbReference type="STRING" id="28110.KU46_1756"/>
<evidence type="ECO:0000259" key="8">
    <source>
        <dbReference type="SMART" id="SM00917"/>
    </source>
</evidence>
<dbReference type="CDD" id="cd01563">
    <property type="entry name" value="Thr-synth_1"/>
    <property type="match status" value="1"/>
</dbReference>
<dbReference type="GO" id="GO:0004795">
    <property type="term" value="F:threonine synthase activity"/>
    <property type="evidence" value="ECO:0007669"/>
    <property type="project" value="UniProtKB-UniRule"/>
</dbReference>
<dbReference type="EC" id="4.2.3.1" evidence="6"/>
<comment type="similarity">
    <text evidence="2">Belongs to the threonine synthase family.</text>
</comment>
<dbReference type="SUPFAM" id="SSF110921">
    <property type="entry name" value="2-isopropylmalate synthase LeuA, allosteric (dimerisation) domain"/>
    <property type="match status" value="1"/>
</dbReference>
<dbReference type="KEGG" id="fpz:LA55_777"/>
<dbReference type="Pfam" id="PF00291">
    <property type="entry name" value="PALP"/>
    <property type="match status" value="1"/>
</dbReference>
<dbReference type="PANTHER" id="PTHR48078:SF6">
    <property type="entry name" value="L-THREONINE DEHYDRATASE CATABOLIC TDCB"/>
    <property type="match status" value="1"/>
</dbReference>
<dbReference type="PANTHER" id="PTHR48078">
    <property type="entry name" value="THREONINE DEHYDRATASE, MITOCHONDRIAL-RELATED"/>
    <property type="match status" value="1"/>
</dbReference>
<dbReference type="InterPro" id="IPR013709">
    <property type="entry name" value="2-isopropylmalate_synth_dimer"/>
</dbReference>
<dbReference type="GO" id="GO:0009097">
    <property type="term" value="P:isoleucine biosynthetic process"/>
    <property type="evidence" value="ECO:0007669"/>
    <property type="project" value="TreeGrafter"/>
</dbReference>
<dbReference type="InterPro" id="IPR050147">
    <property type="entry name" value="Ser/Thr_Dehydratase"/>
</dbReference>
<reference evidence="9 10" key="1">
    <citation type="journal article" date="2015" name="Genome Announc.">
        <title>Genome sequencing of 18 francisella strains to aid in assay development and testing.</title>
        <authorList>
            <person name="Johnson S.L."/>
            <person name="Daligault H.E."/>
            <person name="Davenport K.W."/>
            <person name="Coyne S.R."/>
            <person name="Frey K.G."/>
            <person name="Koroleva G.I."/>
            <person name="Broomall S.M."/>
            <person name="Bishop-Lilly K.A."/>
            <person name="Bruce D.C."/>
            <person name="Chertkov O."/>
            <person name="Freitas T."/>
            <person name="Jaissle J."/>
            <person name="Ladner J.T."/>
            <person name="Rosenzweig C.N."/>
            <person name="Gibbons H.S."/>
            <person name="Palacios G.F."/>
            <person name="Redden C.L."/>
            <person name="Xu Y."/>
            <person name="Minogue T.D."/>
            <person name="Chain P.S."/>
        </authorList>
    </citation>
    <scope>NUCLEOTIDE SEQUENCE [LARGE SCALE GENOMIC DNA]</scope>
    <source>
        <strain evidence="9 10">GA01-2794</strain>
    </source>
</reference>
<dbReference type="SUPFAM" id="SSF53686">
    <property type="entry name" value="Tryptophan synthase beta subunit-like PLP-dependent enzymes"/>
    <property type="match status" value="1"/>
</dbReference>
<organism evidence="9 10">
    <name type="scientific">Francisella philomiragia</name>
    <dbReference type="NCBI Taxonomy" id="28110"/>
    <lineage>
        <taxon>Bacteria</taxon>
        <taxon>Pseudomonadati</taxon>
        <taxon>Pseudomonadota</taxon>
        <taxon>Gammaproteobacteria</taxon>
        <taxon>Thiotrichales</taxon>
        <taxon>Francisellaceae</taxon>
        <taxon>Francisella</taxon>
    </lineage>
</organism>
<dbReference type="InterPro" id="IPR036230">
    <property type="entry name" value="LeuA_allosteric_dom_sf"/>
</dbReference>
<dbReference type="InterPro" id="IPR004450">
    <property type="entry name" value="Thr_synthase-like"/>
</dbReference>
<evidence type="ECO:0000256" key="1">
    <source>
        <dbReference type="ARBA" id="ARBA00001933"/>
    </source>
</evidence>
<dbReference type="GO" id="GO:0004794">
    <property type="term" value="F:threonine deaminase activity"/>
    <property type="evidence" value="ECO:0007669"/>
    <property type="project" value="TreeGrafter"/>
</dbReference>
<dbReference type="Pfam" id="PF08502">
    <property type="entry name" value="LeuA_dimer"/>
    <property type="match status" value="1"/>
</dbReference>
<comment type="cofactor">
    <cofactor evidence="1 7">
        <name>pyridoxal 5'-phosphate</name>
        <dbReference type="ChEBI" id="CHEBI:597326"/>
    </cofactor>
</comment>
<dbReference type="GO" id="GO:0006567">
    <property type="term" value="P:L-threonine catabolic process"/>
    <property type="evidence" value="ECO:0007669"/>
    <property type="project" value="TreeGrafter"/>
</dbReference>
<evidence type="ECO:0000256" key="2">
    <source>
        <dbReference type="ARBA" id="ARBA00005517"/>
    </source>
</evidence>
<dbReference type="GO" id="GO:0006565">
    <property type="term" value="P:L-serine catabolic process"/>
    <property type="evidence" value="ECO:0007669"/>
    <property type="project" value="TreeGrafter"/>
</dbReference>
<evidence type="ECO:0000256" key="3">
    <source>
        <dbReference type="ARBA" id="ARBA00022679"/>
    </source>
</evidence>
<evidence type="ECO:0000256" key="4">
    <source>
        <dbReference type="ARBA" id="ARBA00022898"/>
    </source>
</evidence>
<keyword evidence="3" id="KW-0808">Transferase</keyword>
<dbReference type="InterPro" id="IPR001926">
    <property type="entry name" value="TrpB-like_PALP"/>
</dbReference>
<evidence type="ECO:0000313" key="10">
    <source>
        <dbReference type="Proteomes" id="UP000031830"/>
    </source>
</evidence>
<dbReference type="SMART" id="SM00917">
    <property type="entry name" value="LeuA_dimer"/>
    <property type="match status" value="1"/>
</dbReference>
<gene>
    <name evidence="9" type="primary">thrC</name>
    <name evidence="9" type="ORF">LA55_777</name>
</gene>
<evidence type="ECO:0000256" key="5">
    <source>
        <dbReference type="ARBA" id="ARBA00023239"/>
    </source>
</evidence>
<evidence type="ECO:0000256" key="7">
    <source>
        <dbReference type="PIRSR" id="PIRSR604450-51"/>
    </source>
</evidence>
<dbReference type="GO" id="GO:0003852">
    <property type="term" value="F:2-isopropylmalate synthase activity"/>
    <property type="evidence" value="ECO:0007669"/>
    <property type="project" value="InterPro"/>
</dbReference>
<dbReference type="InterPro" id="IPR036052">
    <property type="entry name" value="TrpB-like_PALP_sf"/>
</dbReference>
<evidence type="ECO:0000256" key="6">
    <source>
        <dbReference type="NCBIfam" id="TIGR00260"/>
    </source>
</evidence>
<dbReference type="AlphaFoldDB" id="A0A0B6D9K1"/>
<accession>A0A0B6D9K1</accession>